<name>A0ABQ7KHM0_9FUNG</name>
<dbReference type="Gene3D" id="1.25.40.10">
    <property type="entry name" value="Tetratricopeptide repeat domain"/>
    <property type="match status" value="1"/>
</dbReference>
<feature type="compositionally biased region" description="Low complexity" evidence="1">
    <location>
        <begin position="912"/>
        <end position="925"/>
    </location>
</feature>
<evidence type="ECO:0000313" key="5">
    <source>
        <dbReference type="Proteomes" id="UP001194696"/>
    </source>
</evidence>
<feature type="compositionally biased region" description="Basic and acidic residues" evidence="1">
    <location>
        <begin position="113"/>
        <end position="127"/>
    </location>
</feature>
<feature type="region of interest" description="Disordered" evidence="1">
    <location>
        <begin position="849"/>
        <end position="944"/>
    </location>
</feature>
<keyword evidence="5" id="KW-1185">Reference proteome</keyword>
<evidence type="ECO:0000256" key="1">
    <source>
        <dbReference type="SAM" id="MobiDB-lite"/>
    </source>
</evidence>
<evidence type="ECO:0000259" key="3">
    <source>
        <dbReference type="Pfam" id="PF10374"/>
    </source>
</evidence>
<dbReference type="Pfam" id="PF10373">
    <property type="entry name" value="EST1_DNA_bind"/>
    <property type="match status" value="1"/>
</dbReference>
<reference evidence="4 5" key="1">
    <citation type="journal article" date="2020" name="Fungal Divers.">
        <title>Resolving the Mortierellaceae phylogeny through synthesis of multi-gene phylogenetics and phylogenomics.</title>
        <authorList>
            <person name="Vandepol N."/>
            <person name="Liber J."/>
            <person name="Desiro A."/>
            <person name="Na H."/>
            <person name="Kennedy M."/>
            <person name="Barry K."/>
            <person name="Grigoriev I.V."/>
            <person name="Miller A.N."/>
            <person name="O'Donnell K."/>
            <person name="Stajich J.E."/>
            <person name="Bonito G."/>
        </authorList>
    </citation>
    <scope>NUCLEOTIDE SEQUENCE [LARGE SCALE GENOMIC DNA]</scope>
    <source>
        <strain evidence="4 5">AD045</strain>
    </source>
</reference>
<dbReference type="PANTHER" id="PTHR15696">
    <property type="entry name" value="SMG-7 SUPPRESSOR WITH MORPHOLOGICAL EFFECT ON GENITALIA PROTEIN 7"/>
    <property type="match status" value="1"/>
</dbReference>
<dbReference type="EMBL" id="JAAAIM010000004">
    <property type="protein sequence ID" value="KAG0298764.1"/>
    <property type="molecule type" value="Genomic_DNA"/>
</dbReference>
<feature type="domain" description="DNA/RNA-binding" evidence="2">
    <location>
        <begin position="237"/>
        <end position="537"/>
    </location>
</feature>
<dbReference type="InterPro" id="IPR019458">
    <property type="entry name" value="Est1-like_N"/>
</dbReference>
<feature type="domain" description="Telomerase activating protein Est1-like N-terminal" evidence="3">
    <location>
        <begin position="62"/>
        <end position="227"/>
    </location>
</feature>
<dbReference type="InterPro" id="IPR045153">
    <property type="entry name" value="Est1/Ebs1-like"/>
</dbReference>
<organism evidence="4 5">
    <name type="scientific">Linnemannia gamsii</name>
    <dbReference type="NCBI Taxonomy" id="64522"/>
    <lineage>
        <taxon>Eukaryota</taxon>
        <taxon>Fungi</taxon>
        <taxon>Fungi incertae sedis</taxon>
        <taxon>Mucoromycota</taxon>
        <taxon>Mortierellomycotina</taxon>
        <taxon>Mortierellomycetes</taxon>
        <taxon>Mortierellales</taxon>
        <taxon>Mortierellaceae</taxon>
        <taxon>Linnemannia</taxon>
    </lineage>
</organism>
<dbReference type="SUPFAM" id="SSF48452">
    <property type="entry name" value="TPR-like"/>
    <property type="match status" value="1"/>
</dbReference>
<evidence type="ECO:0000313" key="4">
    <source>
        <dbReference type="EMBL" id="KAG0298764.1"/>
    </source>
</evidence>
<feature type="region of interest" description="Disordered" evidence="1">
    <location>
        <begin position="85"/>
        <end position="143"/>
    </location>
</feature>
<dbReference type="Pfam" id="PF10374">
    <property type="entry name" value="EST1"/>
    <property type="match status" value="1"/>
</dbReference>
<feature type="compositionally biased region" description="Low complexity" evidence="1">
    <location>
        <begin position="771"/>
        <end position="785"/>
    </location>
</feature>
<dbReference type="InterPro" id="IPR011990">
    <property type="entry name" value="TPR-like_helical_dom_sf"/>
</dbReference>
<gene>
    <name evidence="4" type="ORF">BGZ96_007639</name>
</gene>
<comment type="caution">
    <text evidence="4">The sequence shown here is derived from an EMBL/GenBank/DDBJ whole genome shotgun (WGS) entry which is preliminary data.</text>
</comment>
<feature type="region of interest" description="Disordered" evidence="1">
    <location>
        <begin position="597"/>
        <end position="647"/>
    </location>
</feature>
<evidence type="ECO:0008006" key="6">
    <source>
        <dbReference type="Google" id="ProtNLM"/>
    </source>
</evidence>
<protein>
    <recommendedName>
        <fullName evidence="6">Protein SMG7</fullName>
    </recommendedName>
</protein>
<feature type="compositionally biased region" description="Polar residues" evidence="1">
    <location>
        <begin position="862"/>
        <end position="879"/>
    </location>
</feature>
<proteinExistence type="predicted"/>
<dbReference type="Proteomes" id="UP001194696">
    <property type="component" value="Unassembled WGS sequence"/>
</dbReference>
<accession>A0ABQ7KHM0</accession>
<dbReference type="InterPro" id="IPR018834">
    <property type="entry name" value="DNA/RNA-bd_Est1-type"/>
</dbReference>
<feature type="compositionally biased region" description="Low complexity" evidence="1">
    <location>
        <begin position="94"/>
        <end position="105"/>
    </location>
</feature>
<feature type="region of interest" description="Disordered" evidence="1">
    <location>
        <begin position="687"/>
        <end position="789"/>
    </location>
</feature>
<dbReference type="PANTHER" id="PTHR15696:SF36">
    <property type="entry name" value="NONSENSE-MEDIATED MRNA DECAY FACTOR"/>
    <property type="match status" value="1"/>
</dbReference>
<feature type="compositionally biased region" description="Acidic residues" evidence="1">
    <location>
        <begin position="619"/>
        <end position="644"/>
    </location>
</feature>
<feature type="compositionally biased region" description="Acidic residues" evidence="1">
    <location>
        <begin position="702"/>
        <end position="727"/>
    </location>
</feature>
<sequence>MTEDPQALWLERYKSTQAQERNLKDLLHQKGATGVTNARDRLREEYERLILTDIVLAQSKEIESALWKNVFYIVIDGYRRKLTMLGRPDNGNDQPNQQHQKQQQGRRGGGGGRGDEGGRGGSRDGGRSRPHGNRGNKPPVPSVEFRKVSTKFRAFIQEATGFYHRLIQNLASCYDLNESGDSMHAVPIGDKRPLSDITDAARQCAISSCHKCYIFLGDLARYRQTFNDSPKKNWSAARDYYNEARNLLPSSGNPYNQLAVIATFTPNNFLALYFYYRSLAVRLPFMTARNNIKVLIQKMASDPEKGKTFVKDERYTDRQAPNPKDSAQLDDFLAKFILLHGALFMRSAEEVDDDMMGDILERLFLARQLDPDLLLKIQIINMSSLYTMSYIPLQDDGPTASPQQQIESERRALQLILTCFATVLRYSTMDLENHRNGDYKNNGRPVDFLPSNVHRSMPTLRLSLKWMHVNIHHVKRLSEGLSDDDKEDRFHLDQIWEDLATFLTLLAQVYPFAEDAIFCRDVLKEDAELQGFAALKRAIDERPLSIIPPSRISPKAEMQMRVGDMFHDALSLGKIDWLEFYGKAFEDEDEKQTVRFSVERDEDDESTVNTIQPNIKDSAEEDYDDQDEEGEETDYERDEEDEDMNPFHIRKTSVSKVQGSSSLAPAKTIKDTHLDEDIDQRQAVAALLSDDDNDLSLIVGKDDEDDEDDDNDNDQDDDDDDDEEEEVVLFKGRSSTIGGKPTPKPAHLKTSTGVIGTGRRASMSPTGSNQSSPGLDISGSSSKFGSPGGMRMNPSPTVDSLFGGFQFGVADDWRHSINSLRPSRTTDGISGSTTWGGLSSSALGNGMISPTSYEPRDANALTGFTSVPTQGPSGLSLPTSPMAASPSGFGDDPVFQHYQQQPRHAPQVRPKYQYQSQAPQQPQHHYLQRDRNGSSQAMKDGDWR</sequence>
<evidence type="ECO:0000259" key="2">
    <source>
        <dbReference type="Pfam" id="PF10373"/>
    </source>
</evidence>